<name>A0A8B9FDZ2_9PSIT</name>
<evidence type="ECO:0000256" key="3">
    <source>
        <dbReference type="ARBA" id="ARBA00012552"/>
    </source>
</evidence>
<feature type="domain" description="Helicase C-terminal" evidence="17">
    <location>
        <begin position="331"/>
        <end position="502"/>
    </location>
</feature>
<keyword evidence="9" id="KW-0347">Helicase</keyword>
<evidence type="ECO:0000313" key="19">
    <source>
        <dbReference type="Ensembl" id="ENSACOP00000005614.1"/>
    </source>
</evidence>
<dbReference type="GO" id="GO:0005524">
    <property type="term" value="F:ATP binding"/>
    <property type="evidence" value="ECO:0007669"/>
    <property type="project" value="UniProtKB-KW"/>
</dbReference>
<evidence type="ECO:0000256" key="12">
    <source>
        <dbReference type="ARBA" id="ARBA00022859"/>
    </source>
</evidence>
<dbReference type="GO" id="GO:0003724">
    <property type="term" value="F:RNA helicase activity"/>
    <property type="evidence" value="ECO:0007669"/>
    <property type="project" value="UniProtKB-EC"/>
</dbReference>
<dbReference type="GO" id="GO:0003725">
    <property type="term" value="F:double-stranded RNA binding"/>
    <property type="evidence" value="ECO:0007669"/>
    <property type="project" value="TreeGrafter"/>
</dbReference>
<evidence type="ECO:0000256" key="1">
    <source>
        <dbReference type="ARBA" id="ARBA00004496"/>
    </source>
</evidence>
<dbReference type="Pfam" id="PF11648">
    <property type="entry name" value="RIG-I_C-RD"/>
    <property type="match status" value="1"/>
</dbReference>
<keyword evidence="4" id="KW-0963">Cytoplasm</keyword>
<dbReference type="SMART" id="SM00487">
    <property type="entry name" value="DEXDc"/>
    <property type="match status" value="1"/>
</dbReference>
<evidence type="ECO:0000259" key="17">
    <source>
        <dbReference type="PROSITE" id="PS51194"/>
    </source>
</evidence>
<dbReference type="GO" id="GO:0002753">
    <property type="term" value="P:cytoplasmic pattern recognition receptor signaling pathway"/>
    <property type="evidence" value="ECO:0007669"/>
    <property type="project" value="TreeGrafter"/>
</dbReference>
<dbReference type="Gene3D" id="3.40.50.300">
    <property type="entry name" value="P-loop containing nucleotide triphosphate hydrolases"/>
    <property type="match status" value="3"/>
</dbReference>
<dbReference type="PROSITE" id="PS51194">
    <property type="entry name" value="HELICASE_CTER"/>
    <property type="match status" value="1"/>
</dbReference>
<dbReference type="CDD" id="cd18802">
    <property type="entry name" value="SF2_C_dicer"/>
    <property type="match status" value="1"/>
</dbReference>
<dbReference type="InterPro" id="IPR021673">
    <property type="entry name" value="RLR_CTR"/>
</dbReference>
<dbReference type="InterPro" id="IPR038557">
    <property type="entry name" value="RLR_C_sf"/>
</dbReference>
<evidence type="ECO:0000256" key="9">
    <source>
        <dbReference type="ARBA" id="ARBA00022806"/>
    </source>
</evidence>
<dbReference type="InterPro" id="IPR051363">
    <property type="entry name" value="RLR_Helicase"/>
</dbReference>
<protein>
    <recommendedName>
        <fullName evidence="3">RNA helicase</fullName>
        <ecNumber evidence="3">3.6.4.13</ecNumber>
    </recommendedName>
</protein>
<evidence type="ECO:0000256" key="8">
    <source>
        <dbReference type="ARBA" id="ARBA00022801"/>
    </source>
</evidence>
<evidence type="ECO:0000256" key="11">
    <source>
        <dbReference type="ARBA" id="ARBA00022840"/>
    </source>
</evidence>
<keyword evidence="14" id="KW-0051">Antiviral defense</keyword>
<evidence type="ECO:0000259" key="16">
    <source>
        <dbReference type="PROSITE" id="PS51192"/>
    </source>
</evidence>
<evidence type="ECO:0000256" key="2">
    <source>
        <dbReference type="ARBA" id="ARBA00006866"/>
    </source>
</evidence>
<evidence type="ECO:0000256" key="14">
    <source>
        <dbReference type="ARBA" id="ARBA00023118"/>
    </source>
</evidence>
<dbReference type="InterPro" id="IPR014001">
    <property type="entry name" value="Helicase_ATP-bd"/>
</dbReference>
<dbReference type="GO" id="GO:0016787">
    <property type="term" value="F:hydrolase activity"/>
    <property type="evidence" value="ECO:0007669"/>
    <property type="project" value="UniProtKB-KW"/>
</dbReference>
<keyword evidence="5" id="KW-0399">Innate immunity</keyword>
<dbReference type="Ensembl" id="ENSACOT00000005818.1">
    <property type="protein sequence ID" value="ENSACOP00000005614.1"/>
    <property type="gene ID" value="ENSACOG00000003946.1"/>
</dbReference>
<dbReference type="InterPro" id="IPR041204">
    <property type="entry name" value="RIG-I-like_C"/>
</dbReference>
<evidence type="ECO:0000256" key="6">
    <source>
        <dbReference type="ARBA" id="ARBA00022723"/>
    </source>
</evidence>
<dbReference type="Proteomes" id="UP000694522">
    <property type="component" value="Unplaced"/>
</dbReference>
<dbReference type="Pfam" id="PF00271">
    <property type="entry name" value="Helicase_C"/>
    <property type="match status" value="1"/>
</dbReference>
<keyword evidence="10" id="KW-0862">Zinc</keyword>
<keyword evidence="8" id="KW-0378">Hydrolase</keyword>
<dbReference type="SMART" id="SM00490">
    <property type="entry name" value="HELICc"/>
    <property type="match status" value="1"/>
</dbReference>
<dbReference type="AlphaFoldDB" id="A0A8B9FDZ2"/>
<dbReference type="PANTHER" id="PTHR14074:SF7">
    <property type="entry name" value="ATP-DEPENDENT RNA HELICASE DHX58"/>
    <property type="match status" value="1"/>
</dbReference>
<dbReference type="GO" id="GO:0005737">
    <property type="term" value="C:cytoplasm"/>
    <property type="evidence" value="ECO:0007669"/>
    <property type="project" value="UniProtKB-SubCell"/>
</dbReference>
<keyword evidence="6" id="KW-0479">Metal-binding</keyword>
<evidence type="ECO:0000256" key="15">
    <source>
        <dbReference type="ARBA" id="ARBA00049390"/>
    </source>
</evidence>
<dbReference type="SUPFAM" id="SSF52540">
    <property type="entry name" value="P-loop containing nucleoside triphosphate hydrolases"/>
    <property type="match status" value="2"/>
</dbReference>
<dbReference type="PANTHER" id="PTHR14074">
    <property type="entry name" value="HELICASE WITH DEATH DOMAIN-RELATED"/>
    <property type="match status" value="1"/>
</dbReference>
<evidence type="ECO:0000256" key="4">
    <source>
        <dbReference type="ARBA" id="ARBA00022490"/>
    </source>
</evidence>
<comment type="subcellular location">
    <subcellularLocation>
        <location evidence="1">Cytoplasm</location>
    </subcellularLocation>
</comment>
<comment type="catalytic activity">
    <reaction evidence="15">
        <text>ATP + H2O = ADP + phosphate + H(+)</text>
        <dbReference type="Rhea" id="RHEA:13065"/>
        <dbReference type="ChEBI" id="CHEBI:15377"/>
        <dbReference type="ChEBI" id="CHEBI:15378"/>
        <dbReference type="ChEBI" id="CHEBI:30616"/>
        <dbReference type="ChEBI" id="CHEBI:43474"/>
        <dbReference type="ChEBI" id="CHEBI:456216"/>
        <dbReference type="EC" id="3.6.4.13"/>
    </reaction>
    <physiologicalReaction direction="left-to-right" evidence="15">
        <dbReference type="Rhea" id="RHEA:13066"/>
    </physiologicalReaction>
</comment>
<dbReference type="Gene3D" id="2.170.150.30">
    <property type="entry name" value="RIG-I-like receptor, C-terminal regulatory domain"/>
    <property type="match status" value="1"/>
</dbReference>
<keyword evidence="13" id="KW-0694">RNA-binding</keyword>
<evidence type="ECO:0000259" key="18">
    <source>
        <dbReference type="PROSITE" id="PS51789"/>
    </source>
</evidence>
<comment type="similarity">
    <text evidence="2">Belongs to the helicase family. RLR subfamily.</text>
</comment>
<dbReference type="Pfam" id="PF18119">
    <property type="entry name" value="RIG-I_C"/>
    <property type="match status" value="1"/>
</dbReference>
<dbReference type="GO" id="GO:0003727">
    <property type="term" value="F:single-stranded RNA binding"/>
    <property type="evidence" value="ECO:0007669"/>
    <property type="project" value="TreeGrafter"/>
</dbReference>
<keyword evidence="11" id="KW-0067">ATP-binding</keyword>
<dbReference type="InterPro" id="IPR001650">
    <property type="entry name" value="Helicase_C-like"/>
</dbReference>
<keyword evidence="12" id="KW-0391">Immunity</keyword>
<feature type="domain" description="Helicase ATP-binding" evidence="16">
    <location>
        <begin position="11"/>
        <end position="111"/>
    </location>
</feature>
<evidence type="ECO:0000256" key="13">
    <source>
        <dbReference type="ARBA" id="ARBA00022884"/>
    </source>
</evidence>
<dbReference type="PROSITE" id="PS51192">
    <property type="entry name" value="HELICASE_ATP_BIND_1"/>
    <property type="match status" value="1"/>
</dbReference>
<dbReference type="GO" id="GO:0008270">
    <property type="term" value="F:zinc ion binding"/>
    <property type="evidence" value="ECO:0007669"/>
    <property type="project" value="TreeGrafter"/>
</dbReference>
<dbReference type="GO" id="GO:0039536">
    <property type="term" value="P:negative regulation of RIG-I signaling pathway"/>
    <property type="evidence" value="ECO:0007669"/>
    <property type="project" value="TreeGrafter"/>
</dbReference>
<keyword evidence="7" id="KW-0547">Nucleotide-binding</keyword>
<dbReference type="Pfam" id="PF00270">
    <property type="entry name" value="DEAD"/>
    <property type="match status" value="1"/>
</dbReference>
<organism evidence="19 20">
    <name type="scientific">Amazona collaria</name>
    <name type="common">yellow-billed parrot</name>
    <dbReference type="NCBI Taxonomy" id="241587"/>
    <lineage>
        <taxon>Eukaryota</taxon>
        <taxon>Metazoa</taxon>
        <taxon>Chordata</taxon>
        <taxon>Craniata</taxon>
        <taxon>Vertebrata</taxon>
        <taxon>Euteleostomi</taxon>
        <taxon>Archelosauria</taxon>
        <taxon>Archosauria</taxon>
        <taxon>Dinosauria</taxon>
        <taxon>Saurischia</taxon>
        <taxon>Theropoda</taxon>
        <taxon>Coelurosauria</taxon>
        <taxon>Aves</taxon>
        <taxon>Neognathae</taxon>
        <taxon>Neoaves</taxon>
        <taxon>Telluraves</taxon>
        <taxon>Australaves</taxon>
        <taxon>Psittaciformes</taxon>
        <taxon>Psittacidae</taxon>
        <taxon>Amazona</taxon>
    </lineage>
</organism>
<keyword evidence="20" id="KW-1185">Reference proteome</keyword>
<accession>A0A8B9FDZ2</accession>
<reference evidence="19" key="1">
    <citation type="submission" date="2025-08" db="UniProtKB">
        <authorList>
            <consortium name="Ensembl"/>
        </authorList>
    </citation>
    <scope>IDENTIFICATION</scope>
</reference>
<evidence type="ECO:0000256" key="5">
    <source>
        <dbReference type="ARBA" id="ARBA00022588"/>
    </source>
</evidence>
<reference evidence="19" key="2">
    <citation type="submission" date="2025-09" db="UniProtKB">
        <authorList>
            <consortium name="Ensembl"/>
        </authorList>
    </citation>
    <scope>IDENTIFICATION</scope>
</reference>
<evidence type="ECO:0000256" key="7">
    <source>
        <dbReference type="ARBA" id="ARBA00022741"/>
    </source>
</evidence>
<proteinExistence type="inferred from homology"/>
<dbReference type="InterPro" id="IPR011545">
    <property type="entry name" value="DEAD/DEAH_box_helicase_dom"/>
</dbReference>
<evidence type="ECO:0000313" key="20">
    <source>
        <dbReference type="Proteomes" id="UP000694522"/>
    </source>
</evidence>
<sequence length="657" mass="74314">MELRGYQRDAVAPALRGRNCIVWLPTGAGKTRAAVHVCRRHLESRRGGRVAVLVNKVHLVEQHAKKEFHVLQDAFRVTAVSGDSSHKVFFASVVKQSDVVICTAQILQNALVSTEEDARLELTGACWILRPAATALISRCCLGRTSPNLPGCCIALGCGLRAGSGVSLSQLCANLDTDTITSAQEEEQQVQSHVPEPRKQYDLCQERVQDPFGERLKEVMERIQQYMEIPSLPQDFGTQVYEQRIVELESKAAEMLCRRTRVCALHLRKYNDALLINDTVRMVDAFQCLQQFYDTRKDTKDPTEQFLSATFEENRATLQALAGDQRYQNPRLDKLEAILREHFQPLGASRGIVFTKTRQSARSLLGWLQDTATLCGPHIRAAVLTGAGYSNQTRPMTQNEQQDVIKLFRNGTLNLLFSTSVAEEGLDIPECNIVVRYGLMTNEIAMMQAQGRARAENSVYFVLAKANSREVSRELLNEELVELMERAIRAVQAMPEQEYRLKIRELQQAAIATCLMKEARISERQQQHHPDTVRLHCVNCGVVVCCGGDIRTVEGMHHVNVNPSFGLHYRVSSGKIQFQRAFKDWEPGCRIACGECSQDWGMEMLYRQVKLPILCIKNFVVETPAEKRRYKKWSAVTFPIKEFDYVEYCSNTYGQSF</sequence>
<dbReference type="Gene3D" id="1.20.1320.30">
    <property type="match status" value="1"/>
</dbReference>
<dbReference type="EC" id="3.6.4.13" evidence="3"/>
<dbReference type="PROSITE" id="PS51789">
    <property type="entry name" value="RLR_CTR"/>
    <property type="match status" value="1"/>
</dbReference>
<evidence type="ECO:0000256" key="10">
    <source>
        <dbReference type="ARBA" id="ARBA00022833"/>
    </source>
</evidence>
<feature type="domain" description="RLR CTR" evidence="18">
    <location>
        <begin position="523"/>
        <end position="650"/>
    </location>
</feature>
<dbReference type="GO" id="GO:0140374">
    <property type="term" value="P:antiviral innate immune response"/>
    <property type="evidence" value="ECO:0007669"/>
    <property type="project" value="TreeGrafter"/>
</dbReference>
<dbReference type="InterPro" id="IPR027417">
    <property type="entry name" value="P-loop_NTPase"/>
</dbReference>
<dbReference type="CDD" id="cd12090">
    <property type="entry name" value="MDA5_ID"/>
    <property type="match status" value="1"/>
</dbReference>